<dbReference type="PANTHER" id="PTHR43537">
    <property type="entry name" value="TRANSCRIPTIONAL REGULATOR, GNTR FAMILY"/>
    <property type="match status" value="1"/>
</dbReference>
<dbReference type="PROSITE" id="PS50949">
    <property type="entry name" value="HTH_GNTR"/>
    <property type="match status" value="1"/>
</dbReference>
<dbReference type="SUPFAM" id="SSF48008">
    <property type="entry name" value="GntR ligand-binding domain-like"/>
    <property type="match status" value="1"/>
</dbReference>
<gene>
    <name evidence="5" type="ORF">BWR60_00735</name>
</gene>
<dbReference type="Pfam" id="PF07729">
    <property type="entry name" value="FCD"/>
    <property type="match status" value="1"/>
</dbReference>
<evidence type="ECO:0000313" key="5">
    <source>
        <dbReference type="EMBL" id="OWJ69255.1"/>
    </source>
</evidence>
<dbReference type="Pfam" id="PF00392">
    <property type="entry name" value="GntR"/>
    <property type="match status" value="1"/>
</dbReference>
<comment type="caution">
    <text evidence="5">The sequence shown here is derived from an EMBL/GenBank/DDBJ whole genome shotgun (WGS) entry which is preliminary data.</text>
</comment>
<feature type="domain" description="HTH gntR-type" evidence="4">
    <location>
        <begin position="1"/>
        <end position="53"/>
    </location>
</feature>
<dbReference type="Gene3D" id="1.10.10.10">
    <property type="entry name" value="Winged helix-like DNA-binding domain superfamily/Winged helix DNA-binding domain"/>
    <property type="match status" value="1"/>
</dbReference>
<sequence length="212" mass="22936">MSGALRPGQRLNTRELARQLATSLTPVREALLKLVAAGALDAAPAQAFQVPVVTRERYREIATIRKSLEGLAVEAACGRIDADGFATLDRLNEAFRAAKAEGRAGDALKANRAFRFALYGLAGMPALLGLIEQLWMQIGPCFNYLYPQPRLAAGGRHNHDVLIEALRTGDVRKARAALEQAIDDGTLLVMEHFGFDEPPAAGREDLPLLVVP</sequence>
<keyword evidence="6" id="KW-1185">Reference proteome</keyword>
<dbReference type="SUPFAM" id="SSF46785">
    <property type="entry name" value="Winged helix' DNA-binding domain"/>
    <property type="match status" value="1"/>
</dbReference>
<evidence type="ECO:0000259" key="4">
    <source>
        <dbReference type="PROSITE" id="PS50949"/>
    </source>
</evidence>
<dbReference type="SMART" id="SM00895">
    <property type="entry name" value="FCD"/>
    <property type="match status" value="1"/>
</dbReference>
<dbReference type="SMART" id="SM00345">
    <property type="entry name" value="HTH_GNTR"/>
    <property type="match status" value="1"/>
</dbReference>
<dbReference type="Proteomes" id="UP000196655">
    <property type="component" value="Unassembled WGS sequence"/>
</dbReference>
<dbReference type="OrthoDB" id="9815654at2"/>
<dbReference type="InterPro" id="IPR000524">
    <property type="entry name" value="Tscrpt_reg_HTH_GntR"/>
</dbReference>
<accession>A0A211ZVG6</accession>
<dbReference type="InterPro" id="IPR011711">
    <property type="entry name" value="GntR_C"/>
</dbReference>
<keyword evidence="1" id="KW-0805">Transcription regulation</keyword>
<evidence type="ECO:0000256" key="3">
    <source>
        <dbReference type="ARBA" id="ARBA00023163"/>
    </source>
</evidence>
<name>A0A211ZVG6_9PROT</name>
<keyword evidence="3" id="KW-0804">Transcription</keyword>
<protein>
    <submittedName>
        <fullName evidence="5">GntR family transcriptional regulator</fullName>
    </submittedName>
</protein>
<proteinExistence type="predicted"/>
<evidence type="ECO:0000313" key="6">
    <source>
        <dbReference type="Proteomes" id="UP000196655"/>
    </source>
</evidence>
<keyword evidence="2" id="KW-0238">DNA-binding</keyword>
<dbReference type="InterPro" id="IPR036390">
    <property type="entry name" value="WH_DNA-bd_sf"/>
</dbReference>
<dbReference type="GO" id="GO:0003677">
    <property type="term" value="F:DNA binding"/>
    <property type="evidence" value="ECO:0007669"/>
    <property type="project" value="UniProtKB-KW"/>
</dbReference>
<organism evidence="5 6">
    <name type="scientific">Inquilinus limosus</name>
    <dbReference type="NCBI Taxonomy" id="171674"/>
    <lineage>
        <taxon>Bacteria</taxon>
        <taxon>Pseudomonadati</taxon>
        <taxon>Pseudomonadota</taxon>
        <taxon>Alphaproteobacteria</taxon>
        <taxon>Rhodospirillales</taxon>
        <taxon>Rhodospirillaceae</taxon>
        <taxon>Inquilinus</taxon>
    </lineage>
</organism>
<dbReference type="EMBL" id="NHON01000001">
    <property type="protein sequence ID" value="OWJ69255.1"/>
    <property type="molecule type" value="Genomic_DNA"/>
</dbReference>
<dbReference type="InterPro" id="IPR036388">
    <property type="entry name" value="WH-like_DNA-bd_sf"/>
</dbReference>
<dbReference type="GO" id="GO:0003700">
    <property type="term" value="F:DNA-binding transcription factor activity"/>
    <property type="evidence" value="ECO:0007669"/>
    <property type="project" value="InterPro"/>
</dbReference>
<reference evidence="6" key="1">
    <citation type="submission" date="2017-05" db="EMBL/GenBank/DDBJ databases">
        <authorList>
            <person name="Macchi M."/>
            <person name="Festa S."/>
            <person name="Coppotelli B.M."/>
            <person name="Morelli I.S."/>
        </authorList>
    </citation>
    <scope>NUCLEOTIDE SEQUENCE [LARGE SCALE GENOMIC DNA]</scope>
    <source>
        <strain evidence="6">I</strain>
    </source>
</reference>
<evidence type="ECO:0000256" key="2">
    <source>
        <dbReference type="ARBA" id="ARBA00023125"/>
    </source>
</evidence>
<dbReference type="InterPro" id="IPR008920">
    <property type="entry name" value="TF_FadR/GntR_C"/>
</dbReference>
<dbReference type="PANTHER" id="PTHR43537:SF39">
    <property type="entry name" value="HTH-TYPE TRANSCRIPTIONAL REGULATOR MCBR"/>
    <property type="match status" value="1"/>
</dbReference>
<dbReference type="AlphaFoldDB" id="A0A211ZVG6"/>
<evidence type="ECO:0000256" key="1">
    <source>
        <dbReference type="ARBA" id="ARBA00023015"/>
    </source>
</evidence>
<dbReference type="Gene3D" id="1.20.120.530">
    <property type="entry name" value="GntR ligand-binding domain-like"/>
    <property type="match status" value="1"/>
</dbReference>